<evidence type="ECO:0008006" key="5">
    <source>
        <dbReference type="Google" id="ProtNLM"/>
    </source>
</evidence>
<gene>
    <name evidence="3" type="ORF">M011DRAFT_135794</name>
</gene>
<keyword evidence="1" id="KW-0175">Coiled coil</keyword>
<feature type="region of interest" description="Disordered" evidence="2">
    <location>
        <begin position="1"/>
        <end position="114"/>
    </location>
</feature>
<keyword evidence="4" id="KW-1185">Reference proteome</keyword>
<evidence type="ECO:0000313" key="3">
    <source>
        <dbReference type="EMBL" id="KAF2745414.1"/>
    </source>
</evidence>
<dbReference type="InterPro" id="IPR036638">
    <property type="entry name" value="HLH_DNA-bd_sf"/>
</dbReference>
<protein>
    <recommendedName>
        <fullName evidence="5">BHLH domain-containing protein</fullName>
    </recommendedName>
</protein>
<dbReference type="AlphaFoldDB" id="A0A6A6V6S5"/>
<reference evidence="3" key="1">
    <citation type="journal article" date="2020" name="Stud. Mycol.">
        <title>101 Dothideomycetes genomes: a test case for predicting lifestyles and emergence of pathogens.</title>
        <authorList>
            <person name="Haridas S."/>
            <person name="Albert R."/>
            <person name="Binder M."/>
            <person name="Bloem J."/>
            <person name="Labutti K."/>
            <person name="Salamov A."/>
            <person name="Andreopoulos B."/>
            <person name="Baker S."/>
            <person name="Barry K."/>
            <person name="Bills G."/>
            <person name="Bluhm B."/>
            <person name="Cannon C."/>
            <person name="Castanera R."/>
            <person name="Culley D."/>
            <person name="Daum C."/>
            <person name="Ezra D."/>
            <person name="Gonzalez J."/>
            <person name="Henrissat B."/>
            <person name="Kuo A."/>
            <person name="Liang C."/>
            <person name="Lipzen A."/>
            <person name="Lutzoni F."/>
            <person name="Magnuson J."/>
            <person name="Mondo S."/>
            <person name="Nolan M."/>
            <person name="Ohm R."/>
            <person name="Pangilinan J."/>
            <person name="Park H.-J."/>
            <person name="Ramirez L."/>
            <person name="Alfaro M."/>
            <person name="Sun H."/>
            <person name="Tritt A."/>
            <person name="Yoshinaga Y."/>
            <person name="Zwiers L.-H."/>
            <person name="Turgeon B."/>
            <person name="Goodwin S."/>
            <person name="Spatafora J."/>
            <person name="Crous P."/>
            <person name="Grigoriev I."/>
        </authorList>
    </citation>
    <scope>NUCLEOTIDE SEQUENCE</scope>
    <source>
        <strain evidence="3">CBS 119925</strain>
    </source>
</reference>
<feature type="compositionally biased region" description="Basic and acidic residues" evidence="2">
    <location>
        <begin position="89"/>
        <end position="114"/>
    </location>
</feature>
<feature type="coiled-coil region" evidence="1">
    <location>
        <begin position="162"/>
        <end position="222"/>
    </location>
</feature>
<accession>A0A6A6V6S5</accession>
<dbReference type="SUPFAM" id="SSF47459">
    <property type="entry name" value="HLH, helix-loop-helix DNA-binding domain"/>
    <property type="match status" value="1"/>
</dbReference>
<evidence type="ECO:0000313" key="4">
    <source>
        <dbReference type="Proteomes" id="UP000799440"/>
    </source>
</evidence>
<dbReference type="Proteomes" id="UP000799440">
    <property type="component" value="Unassembled WGS sequence"/>
</dbReference>
<dbReference type="EMBL" id="MU006582">
    <property type="protein sequence ID" value="KAF2745414.1"/>
    <property type="molecule type" value="Genomic_DNA"/>
</dbReference>
<dbReference type="GO" id="GO:0046983">
    <property type="term" value="F:protein dimerization activity"/>
    <property type="evidence" value="ECO:0007669"/>
    <property type="project" value="InterPro"/>
</dbReference>
<evidence type="ECO:0000256" key="2">
    <source>
        <dbReference type="SAM" id="MobiDB-lite"/>
    </source>
</evidence>
<sequence>MAPEIPASDLPYRGPPHSLPSTSGVHGYGAAAPENNSYTNQRGPINVSSSFRAPHQGSVSGAELTDSRRKRRKLDENPYGLGQGDDVDESRITDEEHKTRRKAEQEGRRRISEKDRRVCEDRSLEIIKKLVPACQKRTRGTMWKWEVLVATVEHLQAVKKSIQDKEERFQSLVGELQAMKVRNQDLERGLGAAYLRKLEEYVEKLEDMMKTEKQRSHTLQVRVDFLEQVSPRCQLLARLRMDRQSLDDHLIQVVLIQESCNSTHRSTGN</sequence>
<organism evidence="3 4">
    <name type="scientific">Sporormia fimetaria CBS 119925</name>
    <dbReference type="NCBI Taxonomy" id="1340428"/>
    <lineage>
        <taxon>Eukaryota</taxon>
        <taxon>Fungi</taxon>
        <taxon>Dikarya</taxon>
        <taxon>Ascomycota</taxon>
        <taxon>Pezizomycotina</taxon>
        <taxon>Dothideomycetes</taxon>
        <taxon>Pleosporomycetidae</taxon>
        <taxon>Pleosporales</taxon>
        <taxon>Sporormiaceae</taxon>
        <taxon>Sporormia</taxon>
    </lineage>
</organism>
<dbReference type="Gene3D" id="4.10.280.10">
    <property type="entry name" value="Helix-loop-helix DNA-binding domain"/>
    <property type="match status" value="1"/>
</dbReference>
<feature type="compositionally biased region" description="Polar residues" evidence="2">
    <location>
        <begin position="34"/>
        <end position="51"/>
    </location>
</feature>
<evidence type="ECO:0000256" key="1">
    <source>
        <dbReference type="SAM" id="Coils"/>
    </source>
</evidence>
<proteinExistence type="predicted"/>
<name>A0A6A6V6S5_9PLEO</name>